<dbReference type="InterPro" id="IPR036770">
    <property type="entry name" value="Ankyrin_rpt-contain_sf"/>
</dbReference>
<keyword evidence="2" id="KW-1185">Reference proteome</keyword>
<name>A0A5C5XDF7_9PLAN</name>
<dbReference type="Proteomes" id="UP000316095">
    <property type="component" value="Unassembled WGS sequence"/>
</dbReference>
<organism evidence="1 2">
    <name type="scientific">Rubinisphaera italica</name>
    <dbReference type="NCBI Taxonomy" id="2527969"/>
    <lineage>
        <taxon>Bacteria</taxon>
        <taxon>Pseudomonadati</taxon>
        <taxon>Planctomycetota</taxon>
        <taxon>Planctomycetia</taxon>
        <taxon>Planctomycetales</taxon>
        <taxon>Planctomycetaceae</taxon>
        <taxon>Rubinisphaera</taxon>
    </lineage>
</organism>
<evidence type="ECO:0008006" key="3">
    <source>
        <dbReference type="Google" id="ProtNLM"/>
    </source>
</evidence>
<dbReference type="SUPFAM" id="SSF48403">
    <property type="entry name" value="Ankyrin repeat"/>
    <property type="match status" value="1"/>
</dbReference>
<dbReference type="RefSeq" id="WP_146502753.1">
    <property type="nucleotide sequence ID" value="NZ_SJPG01000001.1"/>
</dbReference>
<evidence type="ECO:0000313" key="1">
    <source>
        <dbReference type="EMBL" id="TWT60659.1"/>
    </source>
</evidence>
<protein>
    <recommendedName>
        <fullName evidence="3">Ankyrin repeats (3 copies)</fullName>
    </recommendedName>
</protein>
<reference evidence="1 2" key="1">
    <citation type="submission" date="2019-02" db="EMBL/GenBank/DDBJ databases">
        <title>Deep-cultivation of Planctomycetes and their phenomic and genomic characterization uncovers novel biology.</title>
        <authorList>
            <person name="Wiegand S."/>
            <person name="Jogler M."/>
            <person name="Boedeker C."/>
            <person name="Pinto D."/>
            <person name="Vollmers J."/>
            <person name="Rivas-Marin E."/>
            <person name="Kohn T."/>
            <person name="Peeters S.H."/>
            <person name="Heuer A."/>
            <person name="Rast P."/>
            <person name="Oberbeckmann S."/>
            <person name="Bunk B."/>
            <person name="Jeske O."/>
            <person name="Meyerdierks A."/>
            <person name="Storesund J.E."/>
            <person name="Kallscheuer N."/>
            <person name="Luecker S."/>
            <person name="Lage O.M."/>
            <person name="Pohl T."/>
            <person name="Merkel B.J."/>
            <person name="Hornburger P."/>
            <person name="Mueller R.-W."/>
            <person name="Bruemmer F."/>
            <person name="Labrenz M."/>
            <person name="Spormann A.M."/>
            <person name="Op Den Camp H."/>
            <person name="Overmann J."/>
            <person name="Amann R."/>
            <person name="Jetten M.S.M."/>
            <person name="Mascher T."/>
            <person name="Medema M.H."/>
            <person name="Devos D.P."/>
            <person name="Kaster A.-K."/>
            <person name="Ovreas L."/>
            <person name="Rohde M."/>
            <person name="Galperin M.Y."/>
            <person name="Jogler C."/>
        </authorList>
    </citation>
    <scope>NUCLEOTIDE SEQUENCE [LARGE SCALE GENOMIC DNA]</scope>
    <source>
        <strain evidence="1 2">Pan54</strain>
    </source>
</reference>
<accession>A0A5C5XDF7</accession>
<dbReference type="AlphaFoldDB" id="A0A5C5XDF7"/>
<dbReference type="EMBL" id="SJPG01000001">
    <property type="protein sequence ID" value="TWT60659.1"/>
    <property type="molecule type" value="Genomic_DNA"/>
</dbReference>
<sequence>MNSKEAFEKLQIAVQNPQLSPRQIANLASAGFDLNDSPQPQHPIFIAIACHHFNIVNVLIDHGVRFDHRDPRHHNASVIQRLRSQRDFLEGFVESPDHKESRAIIKRRLKATQQAIENYNHLVAVGKIEQIEDAPEQTNADLADQLEEKLKDIPGMGDALQALLTKLQSKS</sequence>
<proteinExistence type="predicted"/>
<comment type="caution">
    <text evidence="1">The sequence shown here is derived from an EMBL/GenBank/DDBJ whole genome shotgun (WGS) entry which is preliminary data.</text>
</comment>
<evidence type="ECO:0000313" key="2">
    <source>
        <dbReference type="Proteomes" id="UP000316095"/>
    </source>
</evidence>
<gene>
    <name evidence="1" type="ORF">Pan54_13730</name>
</gene>